<evidence type="ECO:0000256" key="2">
    <source>
        <dbReference type="SAM" id="Phobius"/>
    </source>
</evidence>
<dbReference type="KEGG" id="amuc:Pan181_03000"/>
<keyword evidence="2" id="KW-1133">Transmembrane helix</keyword>
<evidence type="ECO:0000256" key="1">
    <source>
        <dbReference type="SAM" id="MobiDB-lite"/>
    </source>
</evidence>
<reference evidence="3 4" key="1">
    <citation type="submission" date="2019-02" db="EMBL/GenBank/DDBJ databases">
        <title>Deep-cultivation of Planctomycetes and their phenomic and genomic characterization uncovers novel biology.</title>
        <authorList>
            <person name="Wiegand S."/>
            <person name="Jogler M."/>
            <person name="Boedeker C."/>
            <person name="Pinto D."/>
            <person name="Vollmers J."/>
            <person name="Rivas-Marin E."/>
            <person name="Kohn T."/>
            <person name="Peeters S.H."/>
            <person name="Heuer A."/>
            <person name="Rast P."/>
            <person name="Oberbeckmann S."/>
            <person name="Bunk B."/>
            <person name="Jeske O."/>
            <person name="Meyerdierks A."/>
            <person name="Storesund J.E."/>
            <person name="Kallscheuer N."/>
            <person name="Luecker S."/>
            <person name="Lage O.M."/>
            <person name="Pohl T."/>
            <person name="Merkel B.J."/>
            <person name="Hornburger P."/>
            <person name="Mueller R.-W."/>
            <person name="Bruemmer F."/>
            <person name="Labrenz M."/>
            <person name="Spormann A.M."/>
            <person name="Op den Camp H."/>
            <person name="Overmann J."/>
            <person name="Amann R."/>
            <person name="Jetten M.S.M."/>
            <person name="Mascher T."/>
            <person name="Medema M.H."/>
            <person name="Devos D.P."/>
            <person name="Kaster A.-K."/>
            <person name="Ovreas L."/>
            <person name="Rohde M."/>
            <person name="Galperin M.Y."/>
            <person name="Jogler C."/>
        </authorList>
    </citation>
    <scope>NUCLEOTIDE SEQUENCE [LARGE SCALE GENOMIC DNA]</scope>
    <source>
        <strain evidence="3 4">Pan181</strain>
    </source>
</reference>
<accession>A0A518AHB1</accession>
<dbReference type="EMBL" id="CP036278">
    <property type="protein sequence ID" value="QDU54120.1"/>
    <property type="molecule type" value="Genomic_DNA"/>
</dbReference>
<sequence length="130" mass="14095">MSNAKQSESTASPWAYALVGVGLVLVLVGLSWNWLVAPDQVWSEQDYQEFAAAYESAHAASSGHTHDEGEHSDDNAEAPPDLETARAELNQARNRLERARTFHQYTGKAMSIVGLIIAGGGAVMLRKRGE</sequence>
<gene>
    <name evidence="3" type="ORF">Pan181_03000</name>
</gene>
<dbReference type="AlphaFoldDB" id="A0A518AHB1"/>
<keyword evidence="4" id="KW-1185">Reference proteome</keyword>
<keyword evidence="2" id="KW-0472">Membrane</keyword>
<keyword evidence="2" id="KW-0812">Transmembrane</keyword>
<protein>
    <submittedName>
        <fullName evidence="3">Uncharacterized protein</fullName>
    </submittedName>
</protein>
<evidence type="ECO:0000313" key="4">
    <source>
        <dbReference type="Proteomes" id="UP000315750"/>
    </source>
</evidence>
<organism evidence="3 4">
    <name type="scientific">Aeoliella mucimassa</name>
    <dbReference type="NCBI Taxonomy" id="2527972"/>
    <lineage>
        <taxon>Bacteria</taxon>
        <taxon>Pseudomonadati</taxon>
        <taxon>Planctomycetota</taxon>
        <taxon>Planctomycetia</taxon>
        <taxon>Pirellulales</taxon>
        <taxon>Lacipirellulaceae</taxon>
        <taxon>Aeoliella</taxon>
    </lineage>
</organism>
<feature type="transmembrane region" description="Helical" evidence="2">
    <location>
        <begin position="14"/>
        <end position="35"/>
    </location>
</feature>
<feature type="compositionally biased region" description="Basic and acidic residues" evidence="1">
    <location>
        <begin position="64"/>
        <end position="74"/>
    </location>
</feature>
<feature type="region of interest" description="Disordered" evidence="1">
    <location>
        <begin position="58"/>
        <end position="79"/>
    </location>
</feature>
<dbReference type="RefSeq" id="WP_145245140.1">
    <property type="nucleotide sequence ID" value="NZ_CP036278.1"/>
</dbReference>
<proteinExistence type="predicted"/>
<feature type="transmembrane region" description="Helical" evidence="2">
    <location>
        <begin position="105"/>
        <end position="125"/>
    </location>
</feature>
<name>A0A518AHB1_9BACT</name>
<evidence type="ECO:0000313" key="3">
    <source>
        <dbReference type="EMBL" id="QDU54120.1"/>
    </source>
</evidence>
<dbReference type="Proteomes" id="UP000315750">
    <property type="component" value="Chromosome"/>
</dbReference>